<organism evidence="2 3">
    <name type="scientific">Gonium pectorale</name>
    <name type="common">Green alga</name>
    <dbReference type="NCBI Taxonomy" id="33097"/>
    <lineage>
        <taxon>Eukaryota</taxon>
        <taxon>Viridiplantae</taxon>
        <taxon>Chlorophyta</taxon>
        <taxon>core chlorophytes</taxon>
        <taxon>Chlorophyceae</taxon>
        <taxon>CS clade</taxon>
        <taxon>Chlamydomonadales</taxon>
        <taxon>Volvocaceae</taxon>
        <taxon>Gonium</taxon>
    </lineage>
</organism>
<evidence type="ECO:0000313" key="2">
    <source>
        <dbReference type="EMBL" id="KXZ49192.1"/>
    </source>
</evidence>
<feature type="region of interest" description="Disordered" evidence="1">
    <location>
        <begin position="367"/>
        <end position="438"/>
    </location>
</feature>
<feature type="compositionally biased region" description="Gly residues" evidence="1">
    <location>
        <begin position="158"/>
        <end position="172"/>
    </location>
</feature>
<accession>A0A150GH71</accession>
<evidence type="ECO:0000256" key="1">
    <source>
        <dbReference type="SAM" id="MobiDB-lite"/>
    </source>
</evidence>
<protein>
    <submittedName>
        <fullName evidence="2">Uncharacterized protein</fullName>
    </submittedName>
</protein>
<dbReference type="AlphaFoldDB" id="A0A150GH71"/>
<keyword evidence="3" id="KW-1185">Reference proteome</keyword>
<sequence>MDRPSPWESWTPAVDPGDFRSEAGEGDGDADGEGDRERGAPDRGSGSDGGAGASPAERLRGLIDSDDDGDDDDFQDLMTADDDELFGTAAAVSRPMEAEDDRSTLRKQNHGSGGDVGDGNVGDEAGEGLGNEVGGDGSDGEVEGRGELGNAWAAVPRIGGGRPPLGPNGPGGRLEAPRASTDSGSRRSSNGFQSDNSPRKTVTSDGAGGPPLSARTAVSDGAVDVSSSVGPRDSRCLPSLRTTQYVATAHASVHPLRSPRDSHKSIASLESTSAPPLDAAADGSTAPFGLGGISSMPPQRFVPLSSGHVVGGGFNSAAWAVQGPVGGNGGLAFGALGRFPAAAVQHYGSGQVYKSLPISQPISSATEDGSEVVAGAGGHGARNSGLSHSRQSGRNGRHAVTTPPASTSGSVSFSSSRERSRAMLPGHASNSPHRPRVMLASSGSPVTAHHTVPVGGGSEPPCTPLGGRSRSPKRTIIAPAAPPSTMVLGGVVLPIGPIDLLAEAQDGGHDAVETATHGSHHHDVMPRGPIVPTLPQHRSSGIRHCGFMHAPGGIAASSTVSAPPPPPAAAYGAGAHGLGHGVFGSSLPSKAGKVASARIAEDRSKSAMFARLRRGWQQ</sequence>
<feature type="compositionally biased region" description="Acidic residues" evidence="1">
    <location>
        <begin position="64"/>
        <end position="85"/>
    </location>
</feature>
<feature type="compositionally biased region" description="Low complexity" evidence="1">
    <location>
        <begin position="217"/>
        <end position="230"/>
    </location>
</feature>
<feature type="compositionally biased region" description="Polar residues" evidence="1">
    <location>
        <begin position="384"/>
        <end position="394"/>
    </location>
</feature>
<feature type="compositionally biased region" description="Gly residues" evidence="1">
    <location>
        <begin position="127"/>
        <end position="137"/>
    </location>
</feature>
<feature type="region of interest" description="Disordered" evidence="1">
    <location>
        <begin position="1"/>
        <end position="236"/>
    </location>
</feature>
<evidence type="ECO:0000313" key="3">
    <source>
        <dbReference type="Proteomes" id="UP000075714"/>
    </source>
</evidence>
<dbReference type="EMBL" id="LSYV01000023">
    <property type="protein sequence ID" value="KXZ49192.1"/>
    <property type="molecule type" value="Genomic_DNA"/>
</dbReference>
<comment type="caution">
    <text evidence="2">The sequence shown here is derived from an EMBL/GenBank/DDBJ whole genome shotgun (WGS) entry which is preliminary data.</text>
</comment>
<feature type="compositionally biased region" description="Gly residues" evidence="1">
    <location>
        <begin position="111"/>
        <end position="120"/>
    </location>
</feature>
<feature type="compositionally biased region" description="Polar residues" evidence="1">
    <location>
        <begin position="180"/>
        <end position="204"/>
    </location>
</feature>
<dbReference type="Proteomes" id="UP000075714">
    <property type="component" value="Unassembled WGS sequence"/>
</dbReference>
<gene>
    <name evidence="2" type="ORF">GPECTOR_22g782</name>
</gene>
<proteinExistence type="predicted"/>
<feature type="compositionally biased region" description="Low complexity" evidence="1">
    <location>
        <begin position="406"/>
        <end position="415"/>
    </location>
</feature>
<name>A0A150GH71_GONPE</name>
<reference evidence="3" key="1">
    <citation type="journal article" date="2016" name="Nat. Commun.">
        <title>The Gonium pectorale genome demonstrates co-option of cell cycle regulation during the evolution of multicellularity.</title>
        <authorList>
            <person name="Hanschen E.R."/>
            <person name="Marriage T.N."/>
            <person name="Ferris P.J."/>
            <person name="Hamaji T."/>
            <person name="Toyoda A."/>
            <person name="Fujiyama A."/>
            <person name="Neme R."/>
            <person name="Noguchi H."/>
            <person name="Minakuchi Y."/>
            <person name="Suzuki M."/>
            <person name="Kawai-Toyooka H."/>
            <person name="Smith D.R."/>
            <person name="Sparks H."/>
            <person name="Anderson J."/>
            <person name="Bakaric R."/>
            <person name="Luria V."/>
            <person name="Karger A."/>
            <person name="Kirschner M.W."/>
            <person name="Durand P.M."/>
            <person name="Michod R.E."/>
            <person name="Nozaki H."/>
            <person name="Olson B.J."/>
        </authorList>
    </citation>
    <scope>NUCLEOTIDE SEQUENCE [LARGE SCALE GENOMIC DNA]</scope>
    <source>
        <strain evidence="3">NIES-2863</strain>
    </source>
</reference>